<evidence type="ECO:0008006" key="3">
    <source>
        <dbReference type="Google" id="ProtNLM"/>
    </source>
</evidence>
<reference evidence="1 2" key="1">
    <citation type="submission" date="2017-02" db="EMBL/GenBank/DDBJ databases">
        <title>Prevalence of linear plasmids in Propionibacterium acnes isolates obtained from cancerous prostatic tissue.</title>
        <authorList>
            <person name="Davidsson S."/>
            <person name="Bruggemann H."/>
        </authorList>
    </citation>
    <scope>NUCLEOTIDE SEQUENCE [LARGE SCALE GENOMIC DNA]</scope>
    <source>
        <strain evidence="1 2">09-9</strain>
    </source>
</reference>
<dbReference type="Proteomes" id="UP000223982">
    <property type="component" value="Unassembled WGS sequence"/>
</dbReference>
<dbReference type="Pfam" id="PF12686">
    <property type="entry name" value="DUF3800"/>
    <property type="match status" value="1"/>
</dbReference>
<dbReference type="EMBL" id="LKVB01000004">
    <property type="protein sequence ID" value="PHJ27640.1"/>
    <property type="molecule type" value="Genomic_DNA"/>
</dbReference>
<evidence type="ECO:0000313" key="1">
    <source>
        <dbReference type="EMBL" id="PHJ27640.1"/>
    </source>
</evidence>
<accession>A0AA44U4X4</accession>
<protein>
    <recommendedName>
        <fullName evidence="3">DUF3800 domain-containing protein</fullName>
    </recommendedName>
</protein>
<organism evidence="1 2">
    <name type="scientific">Cutibacterium acnes</name>
    <name type="common">Propionibacterium acnes</name>
    <dbReference type="NCBI Taxonomy" id="1747"/>
    <lineage>
        <taxon>Bacteria</taxon>
        <taxon>Bacillati</taxon>
        <taxon>Actinomycetota</taxon>
        <taxon>Actinomycetes</taxon>
        <taxon>Propionibacteriales</taxon>
        <taxon>Propionibacteriaceae</taxon>
        <taxon>Cutibacterium</taxon>
    </lineage>
</organism>
<dbReference type="InterPro" id="IPR024524">
    <property type="entry name" value="DUF3800"/>
</dbReference>
<name>A0AA44U4X4_CUTAC</name>
<evidence type="ECO:0000313" key="2">
    <source>
        <dbReference type="Proteomes" id="UP000223982"/>
    </source>
</evidence>
<proteinExistence type="predicted"/>
<sequence length="99" mass="11074">MTGEGLLQPSPVTCRVASLCSLTLKGGDAMLSLNIYCDESTHLPNDGRPYMVLGAIVCPVSRSREVAVRLREIRVKHQIRPDFEIKWTKVSPAKIEFYL</sequence>
<gene>
    <name evidence="1" type="ORF">APS60_06970</name>
</gene>
<dbReference type="AlphaFoldDB" id="A0AA44U4X4"/>
<comment type="caution">
    <text evidence="1">The sequence shown here is derived from an EMBL/GenBank/DDBJ whole genome shotgun (WGS) entry which is preliminary data.</text>
</comment>